<evidence type="ECO:0000259" key="4">
    <source>
        <dbReference type="Pfam" id="PF00535"/>
    </source>
</evidence>
<name>A0A0A1F8Q0_9BURK</name>
<comment type="similarity">
    <text evidence="1">Belongs to the glycosyltransferase 2 family.</text>
</comment>
<keyword evidence="6" id="KW-1185">Reference proteome</keyword>
<dbReference type="PANTHER" id="PTHR43179:SF12">
    <property type="entry name" value="GALACTOFURANOSYLTRANSFERASE GLFT2"/>
    <property type="match status" value="1"/>
</dbReference>
<dbReference type="InterPro" id="IPR001173">
    <property type="entry name" value="Glyco_trans_2-like"/>
</dbReference>
<feature type="domain" description="Glycosyltransferase 2-like" evidence="4">
    <location>
        <begin position="12"/>
        <end position="129"/>
    </location>
</feature>
<dbReference type="HOGENOM" id="CLU_023845_9_1_4"/>
<dbReference type="OrthoDB" id="9771846at2"/>
<accession>A0A0A1F8Q0</accession>
<reference evidence="6" key="1">
    <citation type="journal article" date="2014" name="Soil Biol. Biochem.">
        <title>Structure and function of bacterial communities in ageing soils: Insights from the Mendocino ecological staircase.</title>
        <authorList>
            <person name="Uroz S."/>
            <person name="Tech J.J."/>
            <person name="Sawaya N.A."/>
            <person name="Frey-Klett P."/>
            <person name="Leveau J.H.J."/>
        </authorList>
    </citation>
    <scope>NUCLEOTIDE SEQUENCE [LARGE SCALE GENOMIC DNA]</scope>
    <source>
        <strain evidence="6">Cal35</strain>
    </source>
</reference>
<dbReference type="SUPFAM" id="SSF53448">
    <property type="entry name" value="Nucleotide-diphospho-sugar transferases"/>
    <property type="match status" value="1"/>
</dbReference>
<evidence type="ECO:0000256" key="3">
    <source>
        <dbReference type="ARBA" id="ARBA00022679"/>
    </source>
</evidence>
<protein>
    <submittedName>
        <fullName evidence="5">dTDP-rhamnosyl transferase RfbF</fullName>
        <ecNumber evidence="5">2.-.-.-</ecNumber>
    </submittedName>
</protein>
<evidence type="ECO:0000256" key="2">
    <source>
        <dbReference type="ARBA" id="ARBA00022676"/>
    </source>
</evidence>
<gene>
    <name evidence="5" type="primary">rfbF</name>
    <name evidence="5" type="ORF">LT85_0894</name>
</gene>
<evidence type="ECO:0000313" key="6">
    <source>
        <dbReference type="Proteomes" id="UP000030302"/>
    </source>
</evidence>
<dbReference type="Gene3D" id="3.90.550.10">
    <property type="entry name" value="Spore Coat Polysaccharide Biosynthesis Protein SpsA, Chain A"/>
    <property type="match status" value="1"/>
</dbReference>
<dbReference type="AlphaFoldDB" id="A0A0A1F8Q0"/>
<sequence>MTQLNKTGVAAIVVGYFPEYKIVVNLLKSLSSQVDYLILVDNGGTKEAYDFAQKEGLDIEYIQFEKNKGLGHALNMGFERAISLGVKYVATFDQDSAPTADLIGNLKKTHEKFALEGVNCAAVGPVFFDRRESNKTYFPFYLEEKGKIISRLPNNCSESYVETDALITSGMLVRADVWENGVHYDAGLFVDYTDTEWSFRARAKGYKLFGCLRIEMGHAPSDAPPARIFGLSFFRYSPLRRFYYFRNTVSFCRASYVSWTWKRRLTYGLTLRFFINILIDEKKLRSLKMMLVGICDGIRRKSGEFIG</sequence>
<dbReference type="EMBL" id="CP009962">
    <property type="protein sequence ID" value="AIY40054.1"/>
    <property type="molecule type" value="Genomic_DNA"/>
</dbReference>
<dbReference type="CDD" id="cd02526">
    <property type="entry name" value="GT2_RfbF_like"/>
    <property type="match status" value="1"/>
</dbReference>
<dbReference type="RefSeq" id="WP_081992035.1">
    <property type="nucleotide sequence ID" value="NZ_CP009962.1"/>
</dbReference>
<organism evidence="5 6">
    <name type="scientific">Collimonas arenae</name>
    <dbReference type="NCBI Taxonomy" id="279058"/>
    <lineage>
        <taxon>Bacteria</taxon>
        <taxon>Pseudomonadati</taxon>
        <taxon>Pseudomonadota</taxon>
        <taxon>Betaproteobacteria</taxon>
        <taxon>Burkholderiales</taxon>
        <taxon>Oxalobacteraceae</taxon>
        <taxon>Collimonas</taxon>
    </lineage>
</organism>
<dbReference type="Proteomes" id="UP000030302">
    <property type="component" value="Chromosome"/>
</dbReference>
<evidence type="ECO:0000256" key="1">
    <source>
        <dbReference type="ARBA" id="ARBA00006739"/>
    </source>
</evidence>
<evidence type="ECO:0000313" key="5">
    <source>
        <dbReference type="EMBL" id="AIY40054.1"/>
    </source>
</evidence>
<dbReference type="InterPro" id="IPR029044">
    <property type="entry name" value="Nucleotide-diphossugar_trans"/>
</dbReference>
<keyword evidence="3 5" id="KW-0808">Transferase</keyword>
<dbReference type="PANTHER" id="PTHR43179">
    <property type="entry name" value="RHAMNOSYLTRANSFERASE WBBL"/>
    <property type="match status" value="1"/>
</dbReference>
<dbReference type="STRING" id="279058.LT85_0894"/>
<dbReference type="EC" id="2.-.-.-" evidence="5"/>
<dbReference type="KEGG" id="care:LT85_0894"/>
<keyword evidence="2" id="KW-0328">Glycosyltransferase</keyword>
<dbReference type="Pfam" id="PF00535">
    <property type="entry name" value="Glycos_transf_2"/>
    <property type="match status" value="1"/>
</dbReference>
<proteinExistence type="inferred from homology"/>
<dbReference type="GO" id="GO:0016757">
    <property type="term" value="F:glycosyltransferase activity"/>
    <property type="evidence" value="ECO:0007669"/>
    <property type="project" value="UniProtKB-KW"/>
</dbReference>